<dbReference type="GO" id="GO:0008961">
    <property type="term" value="F:phosphatidylglycerol-prolipoprotein diacylglyceryl transferase activity"/>
    <property type="evidence" value="ECO:0007669"/>
    <property type="project" value="InterPro"/>
</dbReference>
<keyword evidence="3" id="KW-0808">Transferase</keyword>
<evidence type="ECO:0000256" key="1">
    <source>
        <dbReference type="ARBA" id="ARBA00007150"/>
    </source>
</evidence>
<gene>
    <name evidence="8" type="ORF">CO168_02225</name>
</gene>
<comment type="similarity">
    <text evidence="1">Belongs to the Lgt family.</text>
</comment>
<feature type="transmembrane region" description="Helical" evidence="7">
    <location>
        <begin position="73"/>
        <end position="96"/>
    </location>
</feature>
<evidence type="ECO:0000256" key="2">
    <source>
        <dbReference type="ARBA" id="ARBA00022475"/>
    </source>
</evidence>
<comment type="caution">
    <text evidence="8">The sequence shown here is derived from an EMBL/GenBank/DDBJ whole genome shotgun (WGS) entry which is preliminary data.</text>
</comment>
<evidence type="ECO:0000256" key="5">
    <source>
        <dbReference type="ARBA" id="ARBA00022989"/>
    </source>
</evidence>
<accession>A0A2M7XN64</accession>
<evidence type="ECO:0000256" key="6">
    <source>
        <dbReference type="ARBA" id="ARBA00023136"/>
    </source>
</evidence>
<proteinExistence type="inferred from homology"/>
<dbReference type="PANTHER" id="PTHR30589">
    <property type="entry name" value="PROLIPOPROTEIN DIACYLGLYCERYL TRANSFERASE"/>
    <property type="match status" value="1"/>
</dbReference>
<name>A0A2M7XN64_9BACT</name>
<sequence length="148" mass="16704">MHLYGLIIGIAVVISLNYFEKNNQSIPKQKLNIFVFGLLISLLIGARAYHVIDTWSYYSQNIGQIINIPNGGLGIYGALIAGFLYVYIFSLCYQLSVLSLLDSITPILPLAQAIGRFGNYVNDEISIWWLESLLCFILYFIMKTKALK</sequence>
<evidence type="ECO:0000256" key="7">
    <source>
        <dbReference type="SAM" id="Phobius"/>
    </source>
</evidence>
<reference evidence="9" key="1">
    <citation type="submission" date="2017-09" db="EMBL/GenBank/DDBJ databases">
        <title>Depth-based differentiation of microbial function through sediment-hosted aquifers and enrichment of novel symbionts in the deep terrestrial subsurface.</title>
        <authorList>
            <person name="Probst A.J."/>
            <person name="Ladd B."/>
            <person name="Jarett J.K."/>
            <person name="Geller-Mcgrath D.E."/>
            <person name="Sieber C.M.K."/>
            <person name="Emerson J.B."/>
            <person name="Anantharaman K."/>
            <person name="Thomas B.C."/>
            <person name="Malmstrom R."/>
            <person name="Stieglmeier M."/>
            <person name="Klingl A."/>
            <person name="Woyke T."/>
            <person name="Ryan C.M."/>
            <person name="Banfield J.F."/>
        </authorList>
    </citation>
    <scope>NUCLEOTIDE SEQUENCE [LARGE SCALE GENOMIC DNA]</scope>
</reference>
<evidence type="ECO:0000256" key="3">
    <source>
        <dbReference type="ARBA" id="ARBA00022679"/>
    </source>
</evidence>
<keyword evidence="5 7" id="KW-1133">Transmembrane helix</keyword>
<evidence type="ECO:0008006" key="10">
    <source>
        <dbReference type="Google" id="ProtNLM"/>
    </source>
</evidence>
<evidence type="ECO:0000313" key="9">
    <source>
        <dbReference type="Proteomes" id="UP000230518"/>
    </source>
</evidence>
<dbReference type="PANTHER" id="PTHR30589:SF0">
    <property type="entry name" value="PHOSPHATIDYLGLYCEROL--PROLIPOPROTEIN DIACYLGLYCERYL TRANSFERASE"/>
    <property type="match status" value="1"/>
</dbReference>
<feature type="non-terminal residue" evidence="8">
    <location>
        <position position="148"/>
    </location>
</feature>
<keyword evidence="2" id="KW-1003">Cell membrane</keyword>
<dbReference type="AlphaFoldDB" id="A0A2M7XN64"/>
<dbReference type="Pfam" id="PF01790">
    <property type="entry name" value="LGT"/>
    <property type="match status" value="1"/>
</dbReference>
<protein>
    <recommendedName>
        <fullName evidence="10">Prolipoprotein diacylglyceryl transferase</fullName>
    </recommendedName>
</protein>
<evidence type="ECO:0000313" key="8">
    <source>
        <dbReference type="EMBL" id="PJA50979.1"/>
    </source>
</evidence>
<keyword evidence="6 7" id="KW-0472">Membrane</keyword>
<dbReference type="Proteomes" id="UP000230518">
    <property type="component" value="Unassembled WGS sequence"/>
</dbReference>
<feature type="transmembrane region" description="Helical" evidence="7">
    <location>
        <begin position="31"/>
        <end position="52"/>
    </location>
</feature>
<dbReference type="EMBL" id="PFWO01000042">
    <property type="protein sequence ID" value="PJA50979.1"/>
    <property type="molecule type" value="Genomic_DNA"/>
</dbReference>
<dbReference type="GO" id="GO:0005886">
    <property type="term" value="C:plasma membrane"/>
    <property type="evidence" value="ECO:0007669"/>
    <property type="project" value="InterPro"/>
</dbReference>
<dbReference type="GO" id="GO:0042158">
    <property type="term" value="P:lipoprotein biosynthetic process"/>
    <property type="evidence" value="ECO:0007669"/>
    <property type="project" value="InterPro"/>
</dbReference>
<keyword evidence="4 7" id="KW-0812">Transmembrane</keyword>
<feature type="transmembrane region" description="Helical" evidence="7">
    <location>
        <begin position="125"/>
        <end position="142"/>
    </location>
</feature>
<dbReference type="InterPro" id="IPR001640">
    <property type="entry name" value="Lgt"/>
</dbReference>
<organism evidence="8 9">
    <name type="scientific">Candidatus Shapirobacteria bacterium CG_4_9_14_3_um_filter_36_12</name>
    <dbReference type="NCBI Taxonomy" id="1974877"/>
    <lineage>
        <taxon>Bacteria</taxon>
        <taxon>Candidatus Shapironibacteriota</taxon>
    </lineage>
</organism>
<evidence type="ECO:0000256" key="4">
    <source>
        <dbReference type="ARBA" id="ARBA00022692"/>
    </source>
</evidence>